<organism evidence="1 2">
    <name type="scientific">Paraburkholderia phenazinium</name>
    <dbReference type="NCBI Taxonomy" id="60549"/>
    <lineage>
        <taxon>Bacteria</taxon>
        <taxon>Pseudomonadati</taxon>
        <taxon>Pseudomonadota</taxon>
        <taxon>Betaproteobacteria</taxon>
        <taxon>Burkholderiales</taxon>
        <taxon>Burkholderiaceae</taxon>
        <taxon>Paraburkholderia</taxon>
    </lineage>
</organism>
<dbReference type="RefSeq" id="WP_074298695.1">
    <property type="nucleotide sequence ID" value="NZ_FSRU01000002.1"/>
</dbReference>
<protein>
    <submittedName>
        <fullName evidence="1">Uncharacterized protein</fullName>
    </submittedName>
</protein>
<keyword evidence="2" id="KW-1185">Reference proteome</keyword>
<evidence type="ECO:0000313" key="1">
    <source>
        <dbReference type="EMBL" id="SIO58414.1"/>
    </source>
</evidence>
<dbReference type="OrthoDB" id="6711434at2"/>
<dbReference type="Proteomes" id="UP000185151">
    <property type="component" value="Unassembled WGS sequence"/>
</dbReference>
<gene>
    <name evidence="1" type="ORF">SAMN05444165_4136</name>
</gene>
<reference evidence="1 2" key="1">
    <citation type="submission" date="2016-11" db="EMBL/GenBank/DDBJ databases">
        <authorList>
            <person name="Jaros S."/>
            <person name="Januszkiewicz K."/>
            <person name="Wedrychowicz H."/>
        </authorList>
    </citation>
    <scope>NUCLEOTIDE SEQUENCE [LARGE SCALE GENOMIC DNA]</scope>
    <source>
        <strain evidence="1 2">GAS95</strain>
    </source>
</reference>
<dbReference type="AlphaFoldDB" id="A0A1N6KPG8"/>
<accession>A0A1N6KPG8</accession>
<evidence type="ECO:0000313" key="2">
    <source>
        <dbReference type="Proteomes" id="UP000185151"/>
    </source>
</evidence>
<proteinExistence type="predicted"/>
<dbReference type="EMBL" id="FSRU01000002">
    <property type="protein sequence ID" value="SIO58414.1"/>
    <property type="molecule type" value="Genomic_DNA"/>
</dbReference>
<sequence length="152" mass="16947">MLGELVTATRTHALMMAPHMRAAEVREIMASDGLTPIRGLLRELDRSSSAWSWIIDGEVACMFGIITPYLLDQESYPWMLTTPLVESNSRQFARACRALLPELLAVHPKLSGMVDARYELSVRWLGWLGAKISSPEPWGAEGVPFCRFEIGA</sequence>
<name>A0A1N6KPG8_9BURK</name>